<protein>
    <submittedName>
        <fullName evidence="1">Plasmodium variant antigen protein Cir/Yir/Bir, putative</fullName>
    </submittedName>
</protein>
<evidence type="ECO:0000313" key="1">
    <source>
        <dbReference type="EMBL" id="SCL86782.1"/>
    </source>
</evidence>
<sequence>MNLENIVLIVEGSRVISPNLEAATTMSIKLMLDVYGYLINFMVTVVKSKTQIGINKFKDFYSNYMESVNEYKQNIADVKEYTSYIDLINKKKELMNISNENMSKLYELFKTLCNTINTVDKKEDGEIYLEYANNFVNKHNELKNNSNNIKTIHIIKYCLHYQM</sequence>
<dbReference type="EMBL" id="FMII01000295">
    <property type="protein sequence ID" value="SCL86782.1"/>
    <property type="molecule type" value="Genomic_DNA"/>
</dbReference>
<dbReference type="NCBIfam" id="TIGR01590">
    <property type="entry name" value="yir-bir-cir_Pla"/>
    <property type="match status" value="1"/>
</dbReference>
<dbReference type="Pfam" id="PF06022">
    <property type="entry name" value="Cir_Bir_Yir"/>
    <property type="match status" value="1"/>
</dbReference>
<dbReference type="InterPro" id="IPR006477">
    <property type="entry name" value="Yir_bir_cir"/>
</dbReference>
<dbReference type="Proteomes" id="UP000219860">
    <property type="component" value="Unassembled WGS sequence"/>
</dbReference>
<evidence type="ECO:0000313" key="2">
    <source>
        <dbReference type="Proteomes" id="UP000219860"/>
    </source>
</evidence>
<organism evidence="1 2">
    <name type="scientific">Plasmodium berghei</name>
    <dbReference type="NCBI Taxonomy" id="5821"/>
    <lineage>
        <taxon>Eukaryota</taxon>
        <taxon>Sar</taxon>
        <taxon>Alveolata</taxon>
        <taxon>Apicomplexa</taxon>
        <taxon>Aconoidasida</taxon>
        <taxon>Haemosporida</taxon>
        <taxon>Plasmodiidae</taxon>
        <taxon>Plasmodium</taxon>
        <taxon>Plasmodium (Vinckeia)</taxon>
    </lineage>
</organism>
<feature type="non-terminal residue" evidence="1">
    <location>
        <position position="163"/>
    </location>
</feature>
<dbReference type="AlphaFoldDB" id="A0A1D3L8K2"/>
<name>A0A1D3L8K2_PLABE</name>
<accession>A0A1D3L8K2</accession>
<reference evidence="1 2" key="1">
    <citation type="submission" date="2016-08" db="EMBL/GenBank/DDBJ databases">
        <authorList>
            <consortium name="Pathogen Informatics"/>
        </authorList>
    </citation>
    <scope>NUCLEOTIDE SEQUENCE [LARGE SCALE GENOMIC DNA]</scope>
    <source>
        <strain evidence="1 2">SP11 Antwerpcl1</strain>
    </source>
</reference>
<gene>
    <name evidence="1" type="ORF">PBSP11A_000519000</name>
</gene>
<proteinExistence type="predicted"/>